<comment type="caution">
    <text evidence="2">The sequence shown here is derived from an EMBL/GenBank/DDBJ whole genome shotgun (WGS) entry which is preliminary data.</text>
</comment>
<evidence type="ECO:0000313" key="3">
    <source>
        <dbReference type="Proteomes" id="UP000226192"/>
    </source>
</evidence>
<proteinExistence type="predicted"/>
<name>A0A2C5Y4M7_9HYPO</name>
<accession>A0A2C5Y4M7</accession>
<dbReference type="EMBL" id="NJET01000045">
    <property type="protein sequence ID" value="PHH63657.1"/>
    <property type="molecule type" value="Genomic_DNA"/>
</dbReference>
<evidence type="ECO:0000313" key="2">
    <source>
        <dbReference type="EMBL" id="PHH63657.1"/>
    </source>
</evidence>
<keyword evidence="3" id="KW-1185">Reference proteome</keyword>
<sequence>MQFSASILLAMLVSFAAASPVAAAADLAASDSPALLARQQGFCQDIGVVCNRCRVSARNAGCDDVRFICGNCGNPF</sequence>
<keyword evidence="1" id="KW-0732">Signal</keyword>
<protein>
    <submittedName>
        <fullName evidence="2">Uncharacterized protein</fullName>
    </submittedName>
</protein>
<gene>
    <name evidence="2" type="ORF">CDD81_5638</name>
</gene>
<evidence type="ECO:0000256" key="1">
    <source>
        <dbReference type="SAM" id="SignalP"/>
    </source>
</evidence>
<feature type="signal peptide" evidence="1">
    <location>
        <begin position="1"/>
        <end position="18"/>
    </location>
</feature>
<reference evidence="2 3" key="1">
    <citation type="submission" date="2017-06" db="EMBL/GenBank/DDBJ databases">
        <title>Ant-infecting Ophiocordyceps genomes reveal a high diversity of potential behavioral manipulation genes and a possible major role for enterotoxins.</title>
        <authorList>
            <person name="De Bekker C."/>
            <person name="Evans H.C."/>
            <person name="Brachmann A."/>
            <person name="Hughes D.P."/>
        </authorList>
    </citation>
    <scope>NUCLEOTIDE SEQUENCE [LARGE SCALE GENOMIC DNA]</scope>
    <source>
        <strain evidence="2 3">Map64</strain>
    </source>
</reference>
<organism evidence="2 3">
    <name type="scientific">Ophiocordyceps australis</name>
    <dbReference type="NCBI Taxonomy" id="1399860"/>
    <lineage>
        <taxon>Eukaryota</taxon>
        <taxon>Fungi</taxon>
        <taxon>Dikarya</taxon>
        <taxon>Ascomycota</taxon>
        <taxon>Pezizomycotina</taxon>
        <taxon>Sordariomycetes</taxon>
        <taxon>Hypocreomycetidae</taxon>
        <taxon>Hypocreales</taxon>
        <taxon>Ophiocordycipitaceae</taxon>
        <taxon>Ophiocordyceps</taxon>
    </lineage>
</organism>
<dbReference type="AlphaFoldDB" id="A0A2C5Y4M7"/>
<dbReference type="Proteomes" id="UP000226192">
    <property type="component" value="Unassembled WGS sequence"/>
</dbReference>
<feature type="chain" id="PRO_5012451533" evidence="1">
    <location>
        <begin position="19"/>
        <end position="76"/>
    </location>
</feature>